<organism evidence="1 2">
    <name type="scientific">Roseofilum casamattae BLCC-M143</name>
    <dbReference type="NCBI Taxonomy" id="3022442"/>
    <lineage>
        <taxon>Bacteria</taxon>
        <taxon>Bacillati</taxon>
        <taxon>Cyanobacteriota</taxon>
        <taxon>Cyanophyceae</taxon>
        <taxon>Desertifilales</taxon>
        <taxon>Desertifilaceae</taxon>
        <taxon>Roseofilum</taxon>
        <taxon>Roseofilum casamattae</taxon>
    </lineage>
</organism>
<gene>
    <name evidence="1" type="ORF">PMH09_06380</name>
</gene>
<dbReference type="RefSeq" id="WP_283757471.1">
    <property type="nucleotide sequence ID" value="NZ_JAQOSQ010000004.1"/>
</dbReference>
<comment type="caution">
    <text evidence="1">The sequence shown here is derived from an EMBL/GenBank/DDBJ whole genome shotgun (WGS) entry which is preliminary data.</text>
</comment>
<evidence type="ECO:0000313" key="2">
    <source>
        <dbReference type="Proteomes" id="UP001232992"/>
    </source>
</evidence>
<sequence>MDSEYQSIHSYVLDEDLKLLAPNGEPLTVRADELFLSMDEDESVGDEDRYVECRLTMVVSPQVYEHIDKGEWLNLKTALRQHEVMFNADIDIDIEAVLDEELLPTLAEYLLQEDISLDDVGKIAACLMDLSQNNLEHPLLNSENWYGTKVTQEMPMPSGIEGRIKQGYTTVWLDDEDLDDDRPNFRGPIYNSAIEFLRDRNIAFFEFSDRDVIQLDSSGDRNPWQFFIHAKEDDGLCLFYGTCPESVPEELRETMAIFLTHANYGLPTGCFELDFRDGEVRFRTSLMVEDEEMRSIDIDNLLGLNWEIVDIYSSAILALIGGKMSLKEAIASVEQN</sequence>
<dbReference type="EMBL" id="JAQOSQ010000004">
    <property type="protein sequence ID" value="MDJ1182819.1"/>
    <property type="molecule type" value="Genomic_DNA"/>
</dbReference>
<dbReference type="Proteomes" id="UP001232992">
    <property type="component" value="Unassembled WGS sequence"/>
</dbReference>
<reference evidence="1 2" key="1">
    <citation type="submission" date="2023-01" db="EMBL/GenBank/DDBJ databases">
        <title>Novel diversity within Roseofilum (Cyanobacteria; Desertifilaceae) from marine benthic mats with descriptions of four novel species.</title>
        <authorList>
            <person name="Wang Y."/>
            <person name="Berthold D.E."/>
            <person name="Hu J."/>
            <person name="Lefler F.W."/>
            <person name="Laughinghouse H.D. IV."/>
        </authorList>
    </citation>
    <scope>NUCLEOTIDE SEQUENCE [LARGE SCALE GENOMIC DNA]</scope>
    <source>
        <strain evidence="1 2">BLCC-M143</strain>
    </source>
</reference>
<accession>A0ABT7BUF1</accession>
<keyword evidence="2" id="KW-1185">Reference proteome</keyword>
<protein>
    <submittedName>
        <fullName evidence="1">YbjN domain-containing protein</fullName>
    </submittedName>
</protein>
<evidence type="ECO:0000313" key="1">
    <source>
        <dbReference type="EMBL" id="MDJ1182819.1"/>
    </source>
</evidence>
<proteinExistence type="predicted"/>
<name>A0ABT7BUF1_9CYAN</name>